<dbReference type="EMBL" id="BAABKD010000009">
    <property type="protein sequence ID" value="GAA5089584.1"/>
    <property type="molecule type" value="Genomic_DNA"/>
</dbReference>
<protein>
    <submittedName>
        <fullName evidence="2">Uncharacterized protein</fullName>
    </submittedName>
</protein>
<sequence>MAAIFMVSTAIAVAILYIVARISGRPFAFKSYWEKRRPRRYSPSSFSPKTAARATTARSPQNVTDIEMREIP</sequence>
<organism evidence="2 3">
    <name type="scientific">Paenalcaligenes hermetiae</name>
    <dbReference type="NCBI Taxonomy" id="1157987"/>
    <lineage>
        <taxon>Bacteria</taxon>
        <taxon>Pseudomonadati</taxon>
        <taxon>Pseudomonadota</taxon>
        <taxon>Betaproteobacteria</taxon>
        <taxon>Burkholderiales</taxon>
        <taxon>Alcaligenaceae</taxon>
        <taxon>Paenalcaligenes</taxon>
    </lineage>
</organism>
<evidence type="ECO:0000313" key="2">
    <source>
        <dbReference type="EMBL" id="GAA5089584.1"/>
    </source>
</evidence>
<evidence type="ECO:0000256" key="1">
    <source>
        <dbReference type="SAM" id="MobiDB-lite"/>
    </source>
</evidence>
<accession>A0ABP9M6A1</accession>
<dbReference type="Proteomes" id="UP001500227">
    <property type="component" value="Unassembled WGS sequence"/>
</dbReference>
<reference evidence="3" key="1">
    <citation type="journal article" date="2019" name="Int. J. Syst. Evol. Microbiol.">
        <title>The Global Catalogue of Microorganisms (GCM) 10K type strain sequencing project: providing services to taxonomists for standard genome sequencing and annotation.</title>
        <authorList>
            <consortium name="The Broad Institute Genomics Platform"/>
            <consortium name="The Broad Institute Genome Sequencing Center for Infectious Disease"/>
            <person name="Wu L."/>
            <person name="Ma J."/>
        </authorList>
    </citation>
    <scope>NUCLEOTIDE SEQUENCE [LARGE SCALE GENOMIC DNA]</scope>
    <source>
        <strain evidence="3">JCM 18423</strain>
    </source>
</reference>
<gene>
    <name evidence="2" type="ORF">GCM10023337_12680</name>
</gene>
<keyword evidence="3" id="KW-1185">Reference proteome</keyword>
<comment type="caution">
    <text evidence="2">The sequence shown here is derived from an EMBL/GenBank/DDBJ whole genome shotgun (WGS) entry which is preliminary data.</text>
</comment>
<evidence type="ECO:0000313" key="3">
    <source>
        <dbReference type="Proteomes" id="UP001500227"/>
    </source>
</evidence>
<feature type="region of interest" description="Disordered" evidence="1">
    <location>
        <begin position="39"/>
        <end position="72"/>
    </location>
</feature>
<proteinExistence type="predicted"/>
<name>A0ABP9M6A1_9BURK</name>